<dbReference type="GO" id="GO:0019062">
    <property type="term" value="P:virion attachment to host cell"/>
    <property type="evidence" value="ECO:0007669"/>
    <property type="project" value="UniProtKB-KW"/>
</dbReference>
<keyword evidence="28" id="KW-1185">Reference proteome</keyword>
<feature type="disulfide bond" evidence="24">
    <location>
        <begin position="531"/>
        <end position="542"/>
    </location>
</feature>
<dbReference type="InterPro" id="IPR036278">
    <property type="entry name" value="Sialidase_sf"/>
</dbReference>
<keyword evidence="20 26" id="KW-0472">Membrane</keyword>
<dbReference type="KEGG" id="vg:37619972"/>
<comment type="subcellular location">
    <subcellularLocation>
        <location evidence="5">Host cell membrane</location>
        <topology evidence="5">Single-pass type II membrane protein</topology>
    </subcellularLocation>
    <subcellularLocation>
        <location evidence="4">Virion membrane</location>
        <topology evidence="4">Single-pass type II membrane protein</topology>
    </subcellularLocation>
</comment>
<evidence type="ECO:0000256" key="14">
    <source>
        <dbReference type="ARBA" id="ARBA00022804"/>
    </source>
</evidence>
<dbReference type="RefSeq" id="YP_009508503.1">
    <property type="nucleotide sequence ID" value="NC_039016.1"/>
</dbReference>
<feature type="transmembrane region" description="Helical" evidence="26">
    <location>
        <begin position="23"/>
        <end position="46"/>
    </location>
</feature>
<evidence type="ECO:0000256" key="9">
    <source>
        <dbReference type="ARBA" id="ARBA00022511"/>
    </source>
</evidence>
<evidence type="ECO:0000256" key="6">
    <source>
        <dbReference type="ARBA" id="ARBA00007701"/>
    </source>
</evidence>
<dbReference type="FunFam" id="2.120.10.10:FF:000004">
    <property type="entry name" value="Hemagglutinin-neuraminidase"/>
    <property type="match status" value="1"/>
</dbReference>
<evidence type="ECO:0000256" key="3">
    <source>
        <dbReference type="ARBA" id="ARBA00003736"/>
    </source>
</evidence>
<keyword evidence="13" id="KW-0378">Hydrolase</keyword>
<feature type="disulfide bond" evidence="24">
    <location>
        <begin position="455"/>
        <end position="465"/>
    </location>
</feature>
<evidence type="ECO:0000313" key="28">
    <source>
        <dbReference type="Proteomes" id="UP000240839"/>
    </source>
</evidence>
<evidence type="ECO:0000256" key="16">
    <source>
        <dbReference type="ARBA" id="ARBA00022870"/>
    </source>
</evidence>
<evidence type="ECO:0000256" key="25">
    <source>
        <dbReference type="RuleBase" id="RU004216"/>
    </source>
</evidence>
<keyword evidence="14" id="KW-1161">Viral attachment to host cell</keyword>
<evidence type="ECO:0000256" key="15">
    <source>
        <dbReference type="ARBA" id="ARBA00022844"/>
    </source>
</evidence>
<evidence type="ECO:0000313" key="27">
    <source>
        <dbReference type="EMBL" id="ARV85979.1"/>
    </source>
</evidence>
<dbReference type="EC" id="3.2.1.18" evidence="7"/>
<dbReference type="Gene3D" id="2.120.10.10">
    <property type="match status" value="1"/>
</dbReference>
<feature type="disulfide bond" evidence="24">
    <location>
        <begin position="186"/>
        <end position="247"/>
    </location>
</feature>
<dbReference type="EMBL" id="KY511044">
    <property type="protein sequence ID" value="ARV85979.1"/>
    <property type="molecule type" value="Viral_cRNA"/>
</dbReference>
<evidence type="ECO:0000256" key="8">
    <source>
        <dbReference type="ARBA" id="ARBA00020643"/>
    </source>
</evidence>
<evidence type="ECO:0000256" key="20">
    <source>
        <dbReference type="ARBA" id="ARBA00023136"/>
    </source>
</evidence>
<keyword evidence="19 26" id="KW-1133">Transmembrane helix</keyword>
<evidence type="ECO:0000256" key="13">
    <source>
        <dbReference type="ARBA" id="ARBA00022801"/>
    </source>
</evidence>
<evidence type="ECO:0000256" key="4">
    <source>
        <dbReference type="ARBA" id="ARBA00004208"/>
    </source>
</evidence>
<name>A0A1Z1G737_9MONO</name>
<dbReference type="SUPFAM" id="SSF50939">
    <property type="entry name" value="Sialidases"/>
    <property type="match status" value="1"/>
</dbReference>
<keyword evidence="16" id="KW-1043">Host membrane</keyword>
<evidence type="ECO:0000256" key="2">
    <source>
        <dbReference type="ARBA" id="ARBA00003028"/>
    </source>
</evidence>
<keyword evidence="24" id="KW-1015">Disulfide bond</keyword>
<comment type="subunit">
    <text evidence="23">Homotetramer; composed of disulfide-linked homodimers. Interacts with F protein trimer. Interacts with host CG-1B; this interaction inhibits viral adsorption and replication rather than internalization.</text>
</comment>
<comment type="function">
    <text evidence="3">Mediates the viral entry into the host cell together with fusion/F protein. Attaches the virus to sialic acid-containing cell receptors and thereby initiates infection. Binding of HN protein to the receptor induces a conformational change that allows the F protein to trigger virion/cell membranes fusion.</text>
</comment>
<evidence type="ECO:0000256" key="17">
    <source>
        <dbReference type="ARBA" id="ARBA00022879"/>
    </source>
</evidence>
<evidence type="ECO:0000256" key="22">
    <source>
        <dbReference type="ARBA" id="ARBA00023296"/>
    </source>
</evidence>
<dbReference type="OrthoDB" id="12739at10239"/>
<proteinExistence type="inferred from homology"/>
<evidence type="ECO:0000256" key="10">
    <source>
        <dbReference type="ARBA" id="ARBA00022546"/>
    </source>
</evidence>
<dbReference type="GO" id="GO:0004308">
    <property type="term" value="F:exo-alpha-sialidase activity"/>
    <property type="evidence" value="ECO:0007669"/>
    <property type="project" value="UniProtKB-EC"/>
</dbReference>
<dbReference type="Proteomes" id="UP000240839">
    <property type="component" value="Segment"/>
</dbReference>
<dbReference type="GO" id="GO:0042802">
    <property type="term" value="F:identical protein binding"/>
    <property type="evidence" value="ECO:0007669"/>
    <property type="project" value="UniProtKB-ARBA"/>
</dbReference>
<evidence type="ECO:0000256" key="26">
    <source>
        <dbReference type="SAM" id="Phobius"/>
    </source>
</evidence>
<keyword evidence="21" id="KW-0325">Glycoprotein</keyword>
<gene>
    <name evidence="27" type="primary">HN</name>
</gene>
<evidence type="ECO:0000256" key="1">
    <source>
        <dbReference type="ARBA" id="ARBA00000427"/>
    </source>
</evidence>
<dbReference type="InterPro" id="IPR000665">
    <property type="entry name" value="Hemagglutn/HN"/>
</dbReference>
<evidence type="ECO:0000256" key="19">
    <source>
        <dbReference type="ARBA" id="ARBA00022989"/>
    </source>
</evidence>
<organism evidence="27 28">
    <name type="scientific">avian paramyxovirus 16</name>
    <dbReference type="NCBI Taxonomy" id="2560322"/>
    <lineage>
        <taxon>Viruses</taxon>
        <taxon>Riboviria</taxon>
        <taxon>Orthornavirae</taxon>
        <taxon>Negarnaviricota</taxon>
        <taxon>Haploviricotina</taxon>
        <taxon>Monjiviricetes</taxon>
        <taxon>Mononegavirales</taxon>
        <taxon>Paramyxoviridae</taxon>
        <taxon>Avulavirinae</taxon>
        <taxon>Orthoavulavirus</taxon>
        <taxon>Orthoavulavirus upoense</taxon>
    </lineage>
</organism>
<keyword evidence="12 26" id="KW-0812">Transmembrane</keyword>
<evidence type="ECO:0000256" key="5">
    <source>
        <dbReference type="ARBA" id="ARBA00004336"/>
    </source>
</evidence>
<keyword evidence="18" id="KW-0735">Signal-anchor</keyword>
<sequence length="618" mass="67481">MERGISEVALANDRTEEKNTWRLIFRITVLVVSVITLGLTAASLVYSMNAAQPADFDGIIPAVQQVGTSLTNSIGGMQDVLDRTYKQVALESPLTLLNMESTIMNAITSLSYKINNGGNSSGCGAPIHDPEYIGGIGKELLIDDNVDVTSFYPSAFKEHLNFIPAPTTGAGCTRIPSFDLSATHYCYTHNVILSGCQDHSHSHQYIALGVLKLSDTGNVFFSTLRSINLDDTANRKSCSISATPLGCDILCSKVTETELEDYKSEEPTPMVHGRLSFDGTYSEKDLDVNNLFSDWTANYPSVGGGSYIGNRVWYAVYGGLKPGSNTDQSQRDKYVIYKRYNNTCPDPEDYQINKAKSSYTPSYFGSKRVQQAILSIAVSPTLGSDPVLTPLSNDVVLMGAEGRVMHIGGYTYLYQRGTSYYSPALLYPLNIQDKSATASSPYKFDAFTRPGSVPCQADARCPQSCVTGVYTDPYPLIFAKDHSIRGVYGMMLNDVTARLNPIAAVFSNISRSQITRVSSSSTKAAYTTSTCFKVIKTNRIYCMSIAEISNTLFGEFRIVPLLVEILSNGGNTARSAGGTPVKESPKGWSDAIAEPLFCTPTNVTRYNADIRRYAYSWP</sequence>
<keyword evidence="22" id="KW-1160">Virus entry into host cell</keyword>
<dbReference type="PIRSF" id="PIRSF001072">
    <property type="entry name" value="Hemagglut-neuramid_paramyxoV"/>
    <property type="match status" value="1"/>
</dbReference>
<keyword evidence="9" id="KW-1032">Host cell membrane</keyword>
<dbReference type="GO" id="GO:0046789">
    <property type="term" value="F:host cell surface receptor binding"/>
    <property type="evidence" value="ECO:0007669"/>
    <property type="project" value="InterPro"/>
</dbReference>
<dbReference type="Pfam" id="PF00423">
    <property type="entry name" value="HN"/>
    <property type="match status" value="1"/>
</dbReference>
<keyword evidence="15" id="KW-0946">Virion</keyword>
<comment type="similarity">
    <text evidence="6 25">Belongs to the paramyxoviruses hemagglutinin-neuraminidase family.</text>
</comment>
<comment type="catalytic activity">
    <reaction evidence="1">
        <text>Hydrolysis of alpha-(2-&gt;3)-, alpha-(2-&gt;6)-, alpha-(2-&gt;8)- glycosidic linkages of terminal sialic acid residues in oligosaccharides, glycoproteins, glycolipids, colominic acid and synthetic substrates.</text>
        <dbReference type="EC" id="3.2.1.18"/>
    </reaction>
</comment>
<evidence type="ECO:0000256" key="11">
    <source>
        <dbReference type="ARBA" id="ARBA00022581"/>
    </source>
</evidence>
<dbReference type="GO" id="GO:0046718">
    <property type="term" value="P:symbiont entry into host cell"/>
    <property type="evidence" value="ECO:0007669"/>
    <property type="project" value="UniProtKB-KW"/>
</dbReference>
<comment type="function">
    <text evidence="2">Neuraminidase activity ensures the efficient spread of the virus by dissociating the mature virions from the neuraminic acid containing glycoproteins.</text>
</comment>
<accession>A0A1Z1G737</accession>
<evidence type="ECO:0000256" key="21">
    <source>
        <dbReference type="ARBA" id="ARBA00023180"/>
    </source>
</evidence>
<evidence type="ECO:0000256" key="12">
    <source>
        <dbReference type="ARBA" id="ARBA00022692"/>
    </source>
</evidence>
<dbReference type="GO" id="GO:0055036">
    <property type="term" value="C:virion membrane"/>
    <property type="evidence" value="ECO:0007669"/>
    <property type="project" value="UniProtKB-SubCell"/>
</dbReference>
<feature type="disulfide bond" evidence="24">
    <location>
        <begin position="238"/>
        <end position="251"/>
    </location>
</feature>
<keyword evidence="10 25" id="KW-0348">Hemagglutinin</keyword>
<dbReference type="SMR" id="A0A1Z1G737"/>
<keyword evidence="11" id="KW-0945">Host-virus interaction</keyword>
<protein>
    <recommendedName>
        <fullName evidence="8">Hemagglutinin-neuraminidase</fullName>
        <ecNumber evidence="7">3.2.1.18</ecNumber>
    </recommendedName>
</protein>
<keyword evidence="17 25" id="KW-0261">Viral envelope protein</keyword>
<dbReference type="InterPro" id="IPR016285">
    <property type="entry name" value="Hemagglutn-neuramid"/>
</dbReference>
<evidence type="ECO:0000256" key="23">
    <source>
        <dbReference type="ARBA" id="ARBA00066270"/>
    </source>
</evidence>
<reference evidence="27 28" key="1">
    <citation type="journal article" date="2017" name="Front. Microbiol.">
        <title>A Novel Avian Paramyxovirus (Putative Serotype 15) Isolated from Wild Birds.</title>
        <authorList>
            <person name="Lee H.J."/>
            <person name="Kim J.Y."/>
            <person name="Lee Y.J."/>
            <person name="Lee E.K."/>
            <person name="Song B.M."/>
            <person name="Lee H.S."/>
            <person name="Choi K.S."/>
        </authorList>
    </citation>
    <scope>NUCLEOTIDE SEQUENCE [LARGE SCALE GENOMIC DNA]</scope>
    <source>
        <strain evidence="27">APMV-15/WB/Kr/UPO216/2014</strain>
    </source>
</reference>
<evidence type="ECO:0000256" key="7">
    <source>
        <dbReference type="ARBA" id="ARBA00012733"/>
    </source>
</evidence>
<feature type="disulfide bond" evidence="24">
    <location>
        <begin position="172"/>
        <end position="196"/>
    </location>
</feature>
<dbReference type="GO" id="GO:0019031">
    <property type="term" value="C:viral envelope"/>
    <property type="evidence" value="ECO:0007669"/>
    <property type="project" value="UniProtKB-KW"/>
</dbReference>
<dbReference type="CDD" id="cd15469">
    <property type="entry name" value="HN"/>
    <property type="match status" value="1"/>
</dbReference>
<dbReference type="GeneID" id="37619972"/>
<evidence type="ECO:0000256" key="18">
    <source>
        <dbReference type="ARBA" id="ARBA00022968"/>
    </source>
</evidence>
<dbReference type="GO" id="GO:0020002">
    <property type="term" value="C:host cell plasma membrane"/>
    <property type="evidence" value="ECO:0007669"/>
    <property type="project" value="UniProtKB-SubCell"/>
</dbReference>
<evidence type="ECO:0000256" key="24">
    <source>
        <dbReference type="PIRSR" id="PIRSR001072-2"/>
    </source>
</evidence>